<organism evidence="1 2">
    <name type="scientific">Ancylostoma ceylanicum</name>
    <dbReference type="NCBI Taxonomy" id="53326"/>
    <lineage>
        <taxon>Eukaryota</taxon>
        <taxon>Metazoa</taxon>
        <taxon>Ecdysozoa</taxon>
        <taxon>Nematoda</taxon>
        <taxon>Chromadorea</taxon>
        <taxon>Rhabditida</taxon>
        <taxon>Rhabditina</taxon>
        <taxon>Rhabditomorpha</taxon>
        <taxon>Strongyloidea</taxon>
        <taxon>Ancylostomatidae</taxon>
        <taxon>Ancylostomatinae</taxon>
        <taxon>Ancylostoma</taxon>
    </lineage>
</organism>
<comment type="caution">
    <text evidence="1">The sequence shown here is derived from an EMBL/GenBank/DDBJ whole genome shotgun (WGS) entry which is preliminary data.</text>
</comment>
<reference evidence="2" key="1">
    <citation type="journal article" date="2015" name="Nat. Genet.">
        <title>The genome and transcriptome of the zoonotic hookworm Ancylostoma ceylanicum identify infection-specific gene families.</title>
        <authorList>
            <person name="Schwarz E.M."/>
            <person name="Hu Y."/>
            <person name="Antoshechkin I."/>
            <person name="Miller M.M."/>
            <person name="Sternberg P.W."/>
            <person name="Aroian R.V."/>
        </authorList>
    </citation>
    <scope>NUCLEOTIDE SEQUENCE</scope>
    <source>
        <strain evidence="2">HY135</strain>
    </source>
</reference>
<dbReference type="EMBL" id="JARK01000390">
    <property type="protein sequence ID" value="EYC37449.1"/>
    <property type="molecule type" value="Genomic_DNA"/>
</dbReference>
<dbReference type="Proteomes" id="UP000024635">
    <property type="component" value="Unassembled WGS sequence"/>
</dbReference>
<evidence type="ECO:0000313" key="2">
    <source>
        <dbReference type="Proteomes" id="UP000024635"/>
    </source>
</evidence>
<keyword evidence="2" id="KW-1185">Reference proteome</keyword>
<proteinExistence type="predicted"/>
<gene>
    <name evidence="1" type="primary">Acey_s0790.g2367</name>
    <name evidence="1" type="ORF">Y032_0790g2367</name>
</gene>
<protein>
    <submittedName>
        <fullName evidence="1">Uncharacterized protein</fullName>
    </submittedName>
</protein>
<accession>A0A016WC93</accession>
<evidence type="ECO:0000313" key="1">
    <source>
        <dbReference type="EMBL" id="EYC37449.1"/>
    </source>
</evidence>
<dbReference type="AlphaFoldDB" id="A0A016WC93"/>
<sequence length="116" mass="12902">MFSFSGILRKMEVAEVQTIDIEIVGEHARAVDVLANMWSFTDSEVSLFHLLSDENSAPWSFTSFLSSFFDGIVSDVMPDLVKTCETPRRGVFLLCYPPQIMQMIISNVHSGGNPAP</sequence>
<name>A0A016WC93_9BILA</name>